<evidence type="ECO:0000313" key="2">
    <source>
        <dbReference type="Proteomes" id="UP000218615"/>
    </source>
</evidence>
<gene>
    <name evidence="1" type="ORF">MNV_1040013</name>
</gene>
<dbReference type="InterPro" id="IPR024096">
    <property type="entry name" value="NO_sig/Golgi_transp_ligand-bd"/>
</dbReference>
<name>A0A284VIE2_9EURY</name>
<dbReference type="Proteomes" id="UP000218615">
    <property type="component" value="Unassembled WGS sequence"/>
</dbReference>
<sequence>MIMLTHRPDVGIKVNEIVDTLKTSDNRMDQELLMFMTFLRGLKDIPNISLSLTALGRKIGRALMQEYEKENGIKGWDLDTFKNAFEIINSKLHIESEWKLEGKNLLYTVRKCNIATEGNRFDKYVCHTSREAFKGALNYAFGNRAELEIKKLLSHGDNLCEVAIRIL</sequence>
<accession>A0A284VIE2</accession>
<reference evidence="2" key="1">
    <citation type="submission" date="2017-06" db="EMBL/GenBank/DDBJ databases">
        <authorList>
            <person name="Cremers G."/>
        </authorList>
    </citation>
    <scope>NUCLEOTIDE SEQUENCE [LARGE SCALE GENOMIC DNA]</scope>
</reference>
<protein>
    <recommendedName>
        <fullName evidence="3">Hydrocarbon binding protein (Contains V4R domain)</fullName>
    </recommendedName>
</protein>
<dbReference type="Gene3D" id="3.30.1380.20">
    <property type="entry name" value="Trafficking protein particle complex subunit 3"/>
    <property type="match status" value="1"/>
</dbReference>
<keyword evidence="2" id="KW-1185">Reference proteome</keyword>
<dbReference type="EMBL" id="FZMP01000007">
    <property type="protein sequence ID" value="SNQ59033.1"/>
    <property type="molecule type" value="Genomic_DNA"/>
</dbReference>
<evidence type="ECO:0008006" key="3">
    <source>
        <dbReference type="Google" id="ProtNLM"/>
    </source>
</evidence>
<evidence type="ECO:0000313" key="1">
    <source>
        <dbReference type="EMBL" id="SNQ59033.1"/>
    </source>
</evidence>
<proteinExistence type="predicted"/>
<dbReference type="AlphaFoldDB" id="A0A284VIE2"/>
<organism evidence="1 2">
    <name type="scientific">Candidatus Methanoperedens nitratireducens</name>
    <dbReference type="NCBI Taxonomy" id="1392998"/>
    <lineage>
        <taxon>Archaea</taxon>
        <taxon>Methanobacteriati</taxon>
        <taxon>Methanobacteriota</taxon>
        <taxon>Stenosarchaea group</taxon>
        <taxon>Methanomicrobia</taxon>
        <taxon>Methanosarcinales</taxon>
        <taxon>ANME-2 cluster</taxon>
        <taxon>Candidatus Methanoperedentaceae</taxon>
        <taxon>Candidatus Methanoperedens</taxon>
    </lineage>
</organism>
<dbReference type="SUPFAM" id="SSF111126">
    <property type="entry name" value="Ligand-binding domain in the NO signalling and Golgi transport"/>
    <property type="match status" value="1"/>
</dbReference>